<keyword evidence="11 18" id="KW-0238">DNA-binding</keyword>
<evidence type="ECO:0000313" key="20">
    <source>
        <dbReference type="EMBL" id="ATQ38283.1"/>
    </source>
</evidence>
<dbReference type="GO" id="GO:0039645">
    <property type="term" value="P:symbiont-mediated perturbation of host cell cycle G1/S transition checkpoint"/>
    <property type="evidence" value="ECO:0007669"/>
    <property type="project" value="UniProtKB-UniRule"/>
</dbReference>
<keyword evidence="16 18" id="KW-0899">Viral immunoevasion</keyword>
<keyword evidence="8 18" id="KW-1114">Inhibition of host interferon signaling pathway by virus</keyword>
<dbReference type="HAMAP" id="MF_04004">
    <property type="entry name" value="PPV_E7"/>
    <property type="match status" value="1"/>
</dbReference>
<evidence type="ECO:0000256" key="1">
    <source>
        <dbReference type="ARBA" id="ARBA00022504"/>
    </source>
</evidence>
<dbReference type="SUPFAM" id="SSF161234">
    <property type="entry name" value="E7 C-terminal domain-like"/>
    <property type="match status" value="1"/>
</dbReference>
<keyword evidence="10 18" id="KW-0805">Transcription regulation</keyword>
<evidence type="ECO:0000256" key="4">
    <source>
        <dbReference type="ARBA" id="ARBA00022581"/>
    </source>
</evidence>
<keyword evidence="6 18" id="KW-0479">Metal-binding</keyword>
<comment type="PTM">
    <text evidence="18">Highly phosphorylated.</text>
</comment>
<comment type="function">
    <text evidence="18">Plays a role in viral genome replication by driving entry of quiescent cells into the cell cycle. Stimulation of progression from G1 to S phase allows the virus to efficiently use the cellular DNA replicating machinery to achieve viral genome replication. E7 protein has both transforming and trans-activating activities. Induces the disassembly of the E2F1 transcription factor from RB1, with subsequent transcriptional activation of E2F1-regulated S-phase genes. Interferes with host histone deacetylation mediated by HDAC1 and HDAC2, leading to transcription activation. Plays also a role in the inhibition of both antiviral and antiproliferative functions of host interferon alpha. Interaction with host TMEM173/STING impairs the ability of TMEM173/STING to sense cytosolic DNA and promote the production of type I interferon (IFN-alpha and IFN-beta).</text>
</comment>
<feature type="zinc finger region" evidence="18">
    <location>
        <begin position="51"/>
        <end position="87"/>
    </location>
</feature>
<evidence type="ECO:0000256" key="18">
    <source>
        <dbReference type="HAMAP-Rule" id="MF_04004"/>
    </source>
</evidence>
<comment type="subunit">
    <text evidence="18">Homodimer. Homooligomer. Interacts with host RB1; this interaction induces dissociation of RB1-E2F1 complex thereby disrupting RB1 activity. Interacts with host EP300; this interaction represses EP300 transcriptional activity. Interacts with protein E2; this interaction inhibits E7 oncogenic activity. Interacts with host TMEM173/STING; this interaction impairs the ability of TMEM173/STING to sense cytosolic DNA and promote the production of type I interferon (IFN-alpha and IFN-beta).</text>
</comment>
<comment type="domain">
    <text evidence="18">The E7 terminal domain is an intrinsically disordered domain, whose flexibility and conformational transitions confer target adaptability to the oncoprotein. It allows adaptation to a variety of protein targets and exposes the PEST degradation sequence that regulates its turnover in the cell.</text>
</comment>
<keyword evidence="2 18" id="KW-0244">Early protein</keyword>
<evidence type="ECO:0000256" key="7">
    <source>
        <dbReference type="ARBA" id="ARBA00022771"/>
    </source>
</evidence>
<comment type="function">
    <text evidence="19">E7 protein has both transforming and trans-activating activities.</text>
</comment>
<keyword evidence="14 18" id="KW-1035">Host cytoplasm</keyword>
<keyword evidence="7 18" id="KW-0863">Zinc-finger</keyword>
<evidence type="ECO:0000256" key="3">
    <source>
        <dbReference type="ARBA" id="ARBA00022562"/>
    </source>
</evidence>
<evidence type="ECO:0000256" key="6">
    <source>
        <dbReference type="ARBA" id="ARBA00022723"/>
    </source>
</evidence>
<keyword evidence="13 18" id="KW-0804">Transcription</keyword>
<protein>
    <recommendedName>
        <fullName evidence="18 19">Protein E7</fullName>
    </recommendedName>
</protein>
<organism evidence="20">
    <name type="scientific">Gammapapillomavirus 8</name>
    <dbReference type="NCBI Taxonomy" id="1175850"/>
    <lineage>
        <taxon>Viruses</taxon>
        <taxon>Monodnaviria</taxon>
        <taxon>Shotokuvirae</taxon>
        <taxon>Cossaviricota</taxon>
        <taxon>Papovaviricetes</taxon>
        <taxon>Zurhausenvirales</taxon>
        <taxon>Papillomaviridae</taxon>
        <taxon>Firstpapillomavirinae</taxon>
        <taxon>Gammapapillomavirus</taxon>
    </lineage>
</organism>
<evidence type="ECO:0000256" key="19">
    <source>
        <dbReference type="PIRNR" id="PIRNR003407"/>
    </source>
</evidence>
<keyword evidence="15" id="KW-0922">Interferon antiviral system evasion</keyword>
<feature type="short sequence motif" description="Nuclear export signal" evidence="18">
    <location>
        <begin position="69"/>
        <end position="77"/>
    </location>
</feature>
<proteinExistence type="inferred from homology"/>
<dbReference type="GO" id="GO:0039502">
    <property type="term" value="P:symbiont-mediated suppression of host type I interferon-mediated signaling pathway"/>
    <property type="evidence" value="ECO:0007669"/>
    <property type="project" value="UniProtKB-UniRule"/>
</dbReference>
<evidence type="ECO:0000256" key="5">
    <source>
        <dbReference type="ARBA" id="ARBA00022632"/>
    </source>
</evidence>
<dbReference type="PIRSF" id="PIRSF003407">
    <property type="entry name" value="Papvi_E7"/>
    <property type="match status" value="1"/>
</dbReference>
<evidence type="ECO:0000256" key="13">
    <source>
        <dbReference type="ARBA" id="ARBA00023163"/>
    </source>
</evidence>
<comment type="subcellular location">
    <subcellularLocation>
        <location evidence="18">Host cytoplasm</location>
    </subcellularLocation>
    <subcellularLocation>
        <location evidence="18">Host nucleus</location>
    </subcellularLocation>
    <text evidence="18">Predominantly found in the host nucleus.</text>
</comment>
<keyword evidence="3 18" id="KW-1048">Host nucleus</keyword>
<keyword evidence="17 18" id="KW-1078">G1/S host cell cycle checkpoint dysregulation by virus</keyword>
<comment type="similarity">
    <text evidence="18 19">Belongs to the papillomaviridae E7 protein family.</text>
</comment>
<name>A0A2D2ALF3_9PAPI</name>
<evidence type="ECO:0000256" key="12">
    <source>
        <dbReference type="ARBA" id="ARBA00023159"/>
    </source>
</evidence>
<keyword evidence="9 18" id="KW-0862">Zinc</keyword>
<keyword evidence="4 18" id="KW-0945">Host-virus interaction</keyword>
<evidence type="ECO:0000256" key="17">
    <source>
        <dbReference type="ARBA" id="ARBA00023309"/>
    </source>
</evidence>
<keyword evidence="5 18" id="KW-1090">Inhibition of host innate immune response by virus</keyword>
<evidence type="ECO:0000256" key="15">
    <source>
        <dbReference type="ARBA" id="ARBA00023258"/>
    </source>
</evidence>
<evidence type="ECO:0000256" key="14">
    <source>
        <dbReference type="ARBA" id="ARBA00023200"/>
    </source>
</evidence>
<dbReference type="EMBL" id="MF588706">
    <property type="protein sequence ID" value="ATQ38283.1"/>
    <property type="molecule type" value="Genomic_DNA"/>
</dbReference>
<keyword evidence="12 18" id="KW-0010">Activator</keyword>
<dbReference type="Pfam" id="PF00527">
    <property type="entry name" value="E7"/>
    <property type="match status" value="1"/>
</dbReference>
<dbReference type="GO" id="GO:0052170">
    <property type="term" value="P:symbiont-mediated suppression of host innate immune response"/>
    <property type="evidence" value="ECO:0007669"/>
    <property type="project" value="UniProtKB-KW"/>
</dbReference>
<dbReference type="GO" id="GO:0030430">
    <property type="term" value="C:host cell cytoplasm"/>
    <property type="evidence" value="ECO:0007669"/>
    <property type="project" value="UniProtKB-SubCell"/>
</dbReference>
<sequence>MRGEKPTLQDIHLEFQDEVLPVNLIAEEETLSTDADPEEEEQRPFTVDTCCHSCKAGVRIVIVATAAAVRTLQLLLFAELGIVCTKCAKELSHHGRF</sequence>
<dbReference type="GO" id="GO:0042025">
    <property type="term" value="C:host cell nucleus"/>
    <property type="evidence" value="ECO:0007669"/>
    <property type="project" value="UniProtKB-SubCell"/>
</dbReference>
<dbReference type="InterPro" id="IPR000148">
    <property type="entry name" value="Papilloma_E7"/>
</dbReference>
<keyword evidence="1 18" id="KW-1121">Modulation of host cell cycle by virus</keyword>
<accession>A0A2D2ALF3</accession>
<evidence type="ECO:0000256" key="9">
    <source>
        <dbReference type="ARBA" id="ARBA00022833"/>
    </source>
</evidence>
<evidence type="ECO:0000256" key="16">
    <source>
        <dbReference type="ARBA" id="ARBA00023280"/>
    </source>
</evidence>
<comment type="caution">
    <text evidence="18">Lacks conserved residue(s) required for the propagation of feature annotation.</text>
</comment>
<dbReference type="Gene3D" id="3.30.160.330">
    <property type="match status" value="1"/>
</dbReference>
<dbReference type="GO" id="GO:0006351">
    <property type="term" value="P:DNA-templated transcription"/>
    <property type="evidence" value="ECO:0007669"/>
    <property type="project" value="UniProtKB-UniRule"/>
</dbReference>
<evidence type="ECO:0000256" key="10">
    <source>
        <dbReference type="ARBA" id="ARBA00023015"/>
    </source>
</evidence>
<dbReference type="GO" id="GO:0019904">
    <property type="term" value="F:protein domain specific binding"/>
    <property type="evidence" value="ECO:0007669"/>
    <property type="project" value="UniProtKB-UniRule"/>
</dbReference>
<evidence type="ECO:0000256" key="8">
    <source>
        <dbReference type="ARBA" id="ARBA00022830"/>
    </source>
</evidence>
<dbReference type="Proteomes" id="UP000290831">
    <property type="component" value="Genome"/>
</dbReference>
<dbReference type="GO" id="GO:0003677">
    <property type="term" value="F:DNA binding"/>
    <property type="evidence" value="ECO:0007669"/>
    <property type="project" value="UniProtKB-UniRule"/>
</dbReference>
<evidence type="ECO:0000256" key="11">
    <source>
        <dbReference type="ARBA" id="ARBA00023125"/>
    </source>
</evidence>
<dbReference type="GO" id="GO:0003700">
    <property type="term" value="F:DNA-binding transcription factor activity"/>
    <property type="evidence" value="ECO:0007669"/>
    <property type="project" value="UniProtKB-UniRule"/>
</dbReference>
<gene>
    <name evidence="18 20" type="primary">E7</name>
</gene>
<reference evidence="20" key="1">
    <citation type="journal article" date="2018" name="MSphere">
        <title>Metagenomic Discovery of 83 New Human Papillomavirus Types in Patients with Immunodeficiency.</title>
        <authorList>
            <person name="Pastrana D.V."/>
            <person name="Peretti A."/>
            <person name="Welch N.L."/>
            <person name="Borgogna C."/>
            <person name="Olivero C."/>
            <person name="Badolato R."/>
            <person name="Notarangelo L.D."/>
            <person name="Gariglio M."/>
            <person name="FitzGerald P.C."/>
            <person name="McIntosh C.E."/>
            <person name="Reeves J."/>
            <person name="Starrett G.J."/>
            <person name="Bliskovsky V."/>
            <person name="Velez D."/>
            <person name="Brownell I."/>
            <person name="Yarchoan R."/>
            <person name="Wyvill K.M."/>
            <person name="Uldrick T.S."/>
            <person name="Maldarelli F."/>
            <person name="Lisco A."/>
            <person name="Sereti I."/>
            <person name="Gonzalez C.M."/>
            <person name="Androphy E.J."/>
            <person name="McBride A.A."/>
            <person name="Van Doorslaer K."/>
            <person name="Garcia F."/>
            <person name="Dvoretzky I."/>
            <person name="Liu J.S."/>
            <person name="Han J."/>
            <person name="Murphy P.M."/>
            <person name="McDermott D.H."/>
            <person name="Buck C.B."/>
        </authorList>
    </citation>
    <scope>NUCLEOTIDE SEQUENCE</scope>
    <source>
        <strain evidence="20">Gamma08_TVMBSGc529</strain>
    </source>
</reference>
<dbReference type="GO" id="GO:0008270">
    <property type="term" value="F:zinc ion binding"/>
    <property type="evidence" value="ECO:0007669"/>
    <property type="project" value="UniProtKB-KW"/>
</dbReference>
<evidence type="ECO:0000256" key="2">
    <source>
        <dbReference type="ARBA" id="ARBA00022518"/>
    </source>
</evidence>